<proteinExistence type="inferred from homology"/>
<dbReference type="PANTHER" id="PTHR11496:SF102">
    <property type="entry name" value="ALCOHOL DEHYDROGENASE 4"/>
    <property type="match status" value="1"/>
</dbReference>
<evidence type="ECO:0000259" key="3">
    <source>
        <dbReference type="Pfam" id="PF00465"/>
    </source>
</evidence>
<feature type="non-terminal residue" evidence="4">
    <location>
        <position position="1"/>
    </location>
</feature>
<sequence>DVIIAVGGGSVIDVGKCISIFSTNKGTPERLVLKKNPIKKKGIPLIRIPTTSGSG</sequence>
<protein>
    <recommendedName>
        <fullName evidence="3">Alcohol dehydrogenase iron-type/glycerol dehydrogenase GldA domain-containing protein</fullName>
    </recommendedName>
</protein>
<comment type="similarity">
    <text evidence="1">Belongs to the iron-containing alcohol dehydrogenase family.</text>
</comment>
<evidence type="ECO:0000313" key="4">
    <source>
        <dbReference type="EMBL" id="GAH28672.1"/>
    </source>
</evidence>
<name>X1E7W4_9ZZZZ</name>
<evidence type="ECO:0000256" key="1">
    <source>
        <dbReference type="ARBA" id="ARBA00007358"/>
    </source>
</evidence>
<accession>X1E7W4</accession>
<dbReference type="GO" id="GO:0046872">
    <property type="term" value="F:metal ion binding"/>
    <property type="evidence" value="ECO:0007669"/>
    <property type="project" value="InterPro"/>
</dbReference>
<dbReference type="SUPFAM" id="SSF56796">
    <property type="entry name" value="Dehydroquinate synthase-like"/>
    <property type="match status" value="1"/>
</dbReference>
<evidence type="ECO:0000256" key="2">
    <source>
        <dbReference type="ARBA" id="ARBA00023002"/>
    </source>
</evidence>
<comment type="caution">
    <text evidence="4">The sequence shown here is derived from an EMBL/GenBank/DDBJ whole genome shotgun (WGS) entry which is preliminary data.</text>
</comment>
<dbReference type="PANTHER" id="PTHR11496">
    <property type="entry name" value="ALCOHOL DEHYDROGENASE"/>
    <property type="match status" value="1"/>
</dbReference>
<keyword evidence="2" id="KW-0560">Oxidoreductase</keyword>
<reference evidence="4" key="1">
    <citation type="journal article" date="2014" name="Front. Microbiol.">
        <title>High frequency of phylogenetically diverse reductive dehalogenase-homologous genes in deep subseafloor sedimentary metagenomes.</title>
        <authorList>
            <person name="Kawai M."/>
            <person name="Futagami T."/>
            <person name="Toyoda A."/>
            <person name="Takaki Y."/>
            <person name="Nishi S."/>
            <person name="Hori S."/>
            <person name="Arai W."/>
            <person name="Tsubouchi T."/>
            <person name="Morono Y."/>
            <person name="Uchiyama I."/>
            <person name="Ito T."/>
            <person name="Fujiyama A."/>
            <person name="Inagaki F."/>
            <person name="Takami H."/>
        </authorList>
    </citation>
    <scope>NUCLEOTIDE SEQUENCE</scope>
    <source>
        <strain evidence="4">Expedition CK06-06</strain>
    </source>
</reference>
<dbReference type="Gene3D" id="3.40.50.1970">
    <property type="match status" value="1"/>
</dbReference>
<dbReference type="AlphaFoldDB" id="X1E7W4"/>
<gene>
    <name evidence="4" type="ORF">S01H4_66937</name>
</gene>
<dbReference type="EMBL" id="BART01041754">
    <property type="protein sequence ID" value="GAH28672.1"/>
    <property type="molecule type" value="Genomic_DNA"/>
</dbReference>
<feature type="domain" description="Alcohol dehydrogenase iron-type/glycerol dehydrogenase GldA" evidence="3">
    <location>
        <begin position="1"/>
        <end position="55"/>
    </location>
</feature>
<dbReference type="GO" id="GO:0004022">
    <property type="term" value="F:alcohol dehydrogenase (NAD+) activity"/>
    <property type="evidence" value="ECO:0007669"/>
    <property type="project" value="TreeGrafter"/>
</dbReference>
<organism evidence="4">
    <name type="scientific">marine sediment metagenome</name>
    <dbReference type="NCBI Taxonomy" id="412755"/>
    <lineage>
        <taxon>unclassified sequences</taxon>
        <taxon>metagenomes</taxon>
        <taxon>ecological metagenomes</taxon>
    </lineage>
</organism>
<feature type="non-terminal residue" evidence="4">
    <location>
        <position position="55"/>
    </location>
</feature>
<dbReference type="InterPro" id="IPR039697">
    <property type="entry name" value="Alcohol_dehydrogenase_Fe"/>
</dbReference>
<dbReference type="Pfam" id="PF00465">
    <property type="entry name" value="Fe-ADH"/>
    <property type="match status" value="1"/>
</dbReference>
<dbReference type="InterPro" id="IPR001670">
    <property type="entry name" value="ADH_Fe/GldA"/>
</dbReference>